<dbReference type="InterPro" id="IPR040079">
    <property type="entry name" value="Glutathione_S-Trfase"/>
</dbReference>
<gene>
    <name evidence="4" type="ORF">DCS_03006</name>
</gene>
<proteinExistence type="inferred from homology"/>
<reference evidence="4 5" key="1">
    <citation type="journal article" date="2016" name="Sci. Rep.">
        <title>Insights into Adaptations to a Near-Obligate Nematode Endoparasitic Lifestyle from the Finished Genome of Drechmeria coniospora.</title>
        <authorList>
            <person name="Zhang L."/>
            <person name="Zhou Z."/>
            <person name="Guo Q."/>
            <person name="Fokkens L."/>
            <person name="Miskei M."/>
            <person name="Pocsi I."/>
            <person name="Zhang W."/>
            <person name="Chen M."/>
            <person name="Wang L."/>
            <person name="Sun Y."/>
            <person name="Donzelli B.G."/>
            <person name="Gibson D.M."/>
            <person name="Nelson D.R."/>
            <person name="Luo J.G."/>
            <person name="Rep M."/>
            <person name="Liu H."/>
            <person name="Yang S."/>
            <person name="Wang J."/>
            <person name="Krasnoff S.B."/>
            <person name="Xu Y."/>
            <person name="Molnar I."/>
            <person name="Lin M."/>
        </authorList>
    </citation>
    <scope>NUCLEOTIDE SEQUENCE [LARGE SCALE GENOMIC DNA]</scope>
    <source>
        <strain evidence="4 5">ARSEF 6962</strain>
    </source>
</reference>
<dbReference type="AlphaFoldDB" id="A0A151GXU0"/>
<dbReference type="SUPFAM" id="SSF52833">
    <property type="entry name" value="Thioredoxin-like"/>
    <property type="match status" value="1"/>
</dbReference>
<dbReference type="InterPro" id="IPR036249">
    <property type="entry name" value="Thioredoxin-like_sf"/>
</dbReference>
<dbReference type="InterPro" id="IPR010987">
    <property type="entry name" value="Glutathione-S-Trfase_C-like"/>
</dbReference>
<dbReference type="GO" id="GO:0016740">
    <property type="term" value="F:transferase activity"/>
    <property type="evidence" value="ECO:0007669"/>
    <property type="project" value="UniProtKB-KW"/>
</dbReference>
<dbReference type="SFLD" id="SFLDS00019">
    <property type="entry name" value="Glutathione_Transferase_(cytos"/>
    <property type="match status" value="1"/>
</dbReference>
<dbReference type="Pfam" id="PF02798">
    <property type="entry name" value="GST_N"/>
    <property type="match status" value="1"/>
</dbReference>
<keyword evidence="5" id="KW-1185">Reference proteome</keyword>
<dbReference type="RefSeq" id="XP_040661214.1">
    <property type="nucleotide sequence ID" value="XM_040800331.1"/>
</dbReference>
<dbReference type="SUPFAM" id="SSF47616">
    <property type="entry name" value="GST C-terminal domain-like"/>
    <property type="match status" value="1"/>
</dbReference>
<protein>
    <submittedName>
        <fullName evidence="4">Glutathione S-transferase</fullName>
    </submittedName>
</protein>
<dbReference type="InterPro" id="IPR004045">
    <property type="entry name" value="Glutathione_S-Trfase_N"/>
</dbReference>
<feature type="domain" description="GST N-terminal" evidence="2">
    <location>
        <begin position="12"/>
        <end position="99"/>
    </location>
</feature>
<name>A0A151GXU0_DRECN</name>
<dbReference type="EMBL" id="LAYC01000001">
    <property type="protein sequence ID" value="KYK61862.1"/>
    <property type="molecule type" value="Genomic_DNA"/>
</dbReference>
<accession>A0A151GXU0</accession>
<evidence type="ECO:0000313" key="4">
    <source>
        <dbReference type="EMBL" id="KYK61862.1"/>
    </source>
</evidence>
<dbReference type="FunCoup" id="A0A151GXU0">
    <property type="interactions" value="89"/>
</dbReference>
<organism evidence="4 5">
    <name type="scientific">Drechmeria coniospora</name>
    <name type="common">Nematophagous fungus</name>
    <name type="synonym">Meria coniospora</name>
    <dbReference type="NCBI Taxonomy" id="98403"/>
    <lineage>
        <taxon>Eukaryota</taxon>
        <taxon>Fungi</taxon>
        <taxon>Dikarya</taxon>
        <taxon>Ascomycota</taxon>
        <taxon>Pezizomycotina</taxon>
        <taxon>Sordariomycetes</taxon>
        <taxon>Hypocreomycetidae</taxon>
        <taxon>Hypocreales</taxon>
        <taxon>Ophiocordycipitaceae</taxon>
        <taxon>Drechmeria</taxon>
    </lineage>
</organism>
<evidence type="ECO:0000313" key="5">
    <source>
        <dbReference type="Proteomes" id="UP000076580"/>
    </source>
</evidence>
<evidence type="ECO:0000256" key="1">
    <source>
        <dbReference type="ARBA" id="ARBA00007409"/>
    </source>
</evidence>
<dbReference type="PROSITE" id="PS50405">
    <property type="entry name" value="GST_CTER"/>
    <property type="match status" value="1"/>
</dbReference>
<dbReference type="STRING" id="98403.A0A151GXU0"/>
<dbReference type="Gene3D" id="3.40.30.10">
    <property type="entry name" value="Glutaredoxin"/>
    <property type="match status" value="1"/>
</dbReference>
<dbReference type="PANTHER" id="PTHR44051">
    <property type="entry name" value="GLUTATHIONE S-TRANSFERASE-RELATED"/>
    <property type="match status" value="1"/>
</dbReference>
<evidence type="ECO:0000259" key="2">
    <source>
        <dbReference type="PROSITE" id="PS50404"/>
    </source>
</evidence>
<evidence type="ECO:0000259" key="3">
    <source>
        <dbReference type="PROSITE" id="PS50405"/>
    </source>
</evidence>
<comment type="similarity">
    <text evidence="1">Belongs to the GST superfamily.</text>
</comment>
<dbReference type="PROSITE" id="PS50404">
    <property type="entry name" value="GST_NTER"/>
    <property type="match status" value="1"/>
</dbReference>
<dbReference type="Gene3D" id="1.20.1050.10">
    <property type="match status" value="1"/>
</dbReference>
<dbReference type="InterPro" id="IPR036282">
    <property type="entry name" value="Glutathione-S-Trfase_C_sf"/>
</dbReference>
<feature type="domain" description="GST C-terminal" evidence="3">
    <location>
        <begin position="117"/>
        <end position="264"/>
    </location>
</feature>
<comment type="caution">
    <text evidence="4">The sequence shown here is derived from an EMBL/GenBank/DDBJ whole genome shotgun (WGS) entry which is preliminary data.</text>
</comment>
<keyword evidence="4" id="KW-0808">Transferase</keyword>
<dbReference type="Pfam" id="PF13410">
    <property type="entry name" value="GST_C_2"/>
    <property type="match status" value="1"/>
</dbReference>
<dbReference type="Proteomes" id="UP000076580">
    <property type="component" value="Chromosome 01"/>
</dbReference>
<dbReference type="CDD" id="cd03046">
    <property type="entry name" value="GST_N_GTT1_like"/>
    <property type="match status" value="1"/>
</dbReference>
<dbReference type="GeneID" id="63715649"/>
<dbReference type="PANTHER" id="PTHR44051:SF9">
    <property type="entry name" value="GLUTATHIONE S-TRANSFERASE 1"/>
    <property type="match status" value="1"/>
</dbReference>
<dbReference type="InParanoid" id="A0A151GXU0"/>
<sequence>MAATATTNDDGTAKITLYWLNNSRAQSIIWLLEELKTTYELEIFHRNKQSMLAPPSLDKIHPLGKSPVVGIAAPGREPILLAESGHITQYLCEHLPEGKWLTPPRWRDGQEGRLCGETEAWLRFQYLLHYVEGSLMPNLVMALVLSRLKSPQVPFFMRPITGAAANRIYSLFVFPNAQKHLALLDDYLASSGGKYICGNSLTAADILLSFPLIVAKDRWDGMGRWEGGSWAKAHPRVAAYVTLLETEPGYKASLDKVAKMDSTASASL</sequence>
<dbReference type="CDD" id="cd03189">
    <property type="entry name" value="GST_C_GTT1_like"/>
    <property type="match status" value="1"/>
</dbReference>